<dbReference type="EMBL" id="SRSF01000001">
    <property type="protein sequence ID" value="THH41160.1"/>
    <property type="molecule type" value="Genomic_DNA"/>
</dbReference>
<dbReference type="Gene3D" id="2.70.70.10">
    <property type="entry name" value="Glucose Permease (Domain IIA)"/>
    <property type="match status" value="1"/>
</dbReference>
<sequence length="434" mass="48230">MRLPHNVRARRALSGLLALSLCLLFGGTILSSLTNASPAPDAPRLTRTGFPIIEPTVRYGVALDTFSIKEGTIEYGQTLSDILLGHGLAAQQAYDAANDFNEMLDVRNLRAGRSYQVLDDADTDGPDFLIYAPSVYRYLRLDLQGTGRHDYATLPVTMTEELAAGEVETSLWNAMVGAGHSFALTDKMEDALQWSVDFYHVQPGDAFQLVYEQEYVENNPAGFGRVRAARYSTGGKDIYAFYFESEDSTQAGYFGLDGQPMKATFLKAPVRYSRISSRYNLRRFHPVQRRVKPHLGTDYAAPYGTPIVAVADGVISRAGRTGGNGIFVKIRHDKRFDTQYLHMQKRAPGMVVGKRVSQGDVIGYVGSTGLATGPHVCFRFWDNGKQVDHTKMDFQDAEPMPEEYLPEFFQVRDDYLAKLNSVGSPIEEEDTVSK</sequence>
<dbReference type="InterPro" id="IPR016047">
    <property type="entry name" value="M23ase_b-sheet_dom"/>
</dbReference>
<gene>
    <name evidence="10" type="ORF">E4021_00760</name>
</gene>
<keyword evidence="11" id="KW-1185">Reference proteome</keyword>
<dbReference type="RefSeq" id="WP_136455986.1">
    <property type="nucleotide sequence ID" value="NZ_SRSF01000001.1"/>
</dbReference>
<reference evidence="10 11" key="1">
    <citation type="submission" date="2019-04" db="EMBL/GenBank/DDBJ databases">
        <title>Lewinella litorea sp. nov., isolated from a marine sand.</title>
        <authorList>
            <person name="Yoon J.-H."/>
        </authorList>
    </citation>
    <scope>NUCLEOTIDE SEQUENCE [LARGE SCALE GENOMIC DNA]</scope>
    <source>
        <strain evidence="10 11">HSMS-39</strain>
    </source>
</reference>
<evidence type="ECO:0000256" key="6">
    <source>
        <dbReference type="ARBA" id="ARBA00022833"/>
    </source>
</evidence>
<feature type="domain" description="M23ase beta-sheet core" evidence="8">
    <location>
        <begin position="293"/>
        <end position="388"/>
    </location>
</feature>
<dbReference type="InterPro" id="IPR045834">
    <property type="entry name" value="Csd3_N2"/>
</dbReference>
<dbReference type="PANTHER" id="PTHR21666">
    <property type="entry name" value="PEPTIDASE-RELATED"/>
    <property type="match status" value="1"/>
</dbReference>
<dbReference type="GO" id="GO:0006508">
    <property type="term" value="P:proteolysis"/>
    <property type="evidence" value="ECO:0007669"/>
    <property type="project" value="UniProtKB-KW"/>
</dbReference>
<evidence type="ECO:0000259" key="8">
    <source>
        <dbReference type="Pfam" id="PF01551"/>
    </source>
</evidence>
<name>A0A4S4NY30_9BACT</name>
<keyword evidence="5" id="KW-0378">Hydrolase</keyword>
<dbReference type="SUPFAM" id="SSF51261">
    <property type="entry name" value="Duplicated hybrid motif"/>
    <property type="match status" value="1"/>
</dbReference>
<keyword evidence="4" id="KW-0479">Metal-binding</keyword>
<organism evidence="10 11">
    <name type="scientific">Neolewinella litorea</name>
    <dbReference type="NCBI Taxonomy" id="2562452"/>
    <lineage>
        <taxon>Bacteria</taxon>
        <taxon>Pseudomonadati</taxon>
        <taxon>Bacteroidota</taxon>
        <taxon>Saprospiria</taxon>
        <taxon>Saprospirales</taxon>
        <taxon>Lewinellaceae</taxon>
        <taxon>Neolewinella</taxon>
    </lineage>
</organism>
<dbReference type="PANTHER" id="PTHR21666:SF288">
    <property type="entry name" value="CELL DIVISION PROTEIN YTFB"/>
    <property type="match status" value="1"/>
</dbReference>
<dbReference type="InterPro" id="IPR050570">
    <property type="entry name" value="Cell_wall_metabolism_enzyme"/>
</dbReference>
<evidence type="ECO:0000256" key="7">
    <source>
        <dbReference type="ARBA" id="ARBA00023049"/>
    </source>
</evidence>
<dbReference type="Gene3D" id="3.10.450.350">
    <property type="match status" value="1"/>
</dbReference>
<evidence type="ECO:0000256" key="2">
    <source>
        <dbReference type="ARBA" id="ARBA00004196"/>
    </source>
</evidence>
<dbReference type="GO" id="GO:0030313">
    <property type="term" value="C:cell envelope"/>
    <property type="evidence" value="ECO:0007669"/>
    <property type="project" value="UniProtKB-SubCell"/>
</dbReference>
<dbReference type="CDD" id="cd12797">
    <property type="entry name" value="M23_peptidase"/>
    <property type="match status" value="1"/>
</dbReference>
<accession>A0A4S4NY30</accession>
<evidence type="ECO:0000256" key="5">
    <source>
        <dbReference type="ARBA" id="ARBA00022801"/>
    </source>
</evidence>
<dbReference type="GO" id="GO:0004222">
    <property type="term" value="F:metalloendopeptidase activity"/>
    <property type="evidence" value="ECO:0007669"/>
    <property type="project" value="TreeGrafter"/>
</dbReference>
<comment type="caution">
    <text evidence="10">The sequence shown here is derived from an EMBL/GenBank/DDBJ whole genome shotgun (WGS) entry which is preliminary data.</text>
</comment>
<evidence type="ECO:0000313" key="11">
    <source>
        <dbReference type="Proteomes" id="UP000308528"/>
    </source>
</evidence>
<dbReference type="Pfam" id="PF19425">
    <property type="entry name" value="Csd3_N2"/>
    <property type="match status" value="1"/>
</dbReference>
<comment type="cofactor">
    <cofactor evidence="1">
        <name>Zn(2+)</name>
        <dbReference type="ChEBI" id="CHEBI:29105"/>
    </cofactor>
</comment>
<keyword evidence="7" id="KW-0482">Metalloprotease</keyword>
<evidence type="ECO:0000256" key="4">
    <source>
        <dbReference type="ARBA" id="ARBA00022723"/>
    </source>
</evidence>
<keyword evidence="3" id="KW-0645">Protease</keyword>
<dbReference type="GO" id="GO:0046872">
    <property type="term" value="F:metal ion binding"/>
    <property type="evidence" value="ECO:0007669"/>
    <property type="project" value="UniProtKB-KW"/>
</dbReference>
<evidence type="ECO:0000259" key="9">
    <source>
        <dbReference type="Pfam" id="PF19425"/>
    </source>
</evidence>
<dbReference type="Pfam" id="PF01551">
    <property type="entry name" value="Peptidase_M23"/>
    <property type="match status" value="1"/>
</dbReference>
<comment type="subcellular location">
    <subcellularLocation>
        <location evidence="2">Cell envelope</location>
    </subcellularLocation>
</comment>
<evidence type="ECO:0000256" key="1">
    <source>
        <dbReference type="ARBA" id="ARBA00001947"/>
    </source>
</evidence>
<evidence type="ECO:0000313" key="10">
    <source>
        <dbReference type="EMBL" id="THH41160.1"/>
    </source>
</evidence>
<evidence type="ECO:0000256" key="3">
    <source>
        <dbReference type="ARBA" id="ARBA00022670"/>
    </source>
</evidence>
<dbReference type="AlphaFoldDB" id="A0A4S4NY30"/>
<dbReference type="OrthoDB" id="9810477at2"/>
<dbReference type="Proteomes" id="UP000308528">
    <property type="component" value="Unassembled WGS sequence"/>
</dbReference>
<keyword evidence="6" id="KW-0862">Zinc</keyword>
<protein>
    <submittedName>
        <fullName evidence="10">Peptidase M23</fullName>
    </submittedName>
</protein>
<proteinExistence type="predicted"/>
<dbReference type="InterPro" id="IPR011055">
    <property type="entry name" value="Dup_hybrid_motif"/>
</dbReference>
<feature type="domain" description="Csd3-like second N-terminal" evidence="9">
    <location>
        <begin position="161"/>
        <end position="280"/>
    </location>
</feature>